<dbReference type="AlphaFoldDB" id="E0U8H9"/>
<evidence type="ECO:0000313" key="1">
    <source>
        <dbReference type="EMBL" id="ADN13725.1"/>
    </source>
</evidence>
<dbReference type="KEGG" id="cyj:Cyan7822_1738"/>
<organism evidence="1 2">
    <name type="scientific">Gloeothece verrucosa (strain PCC 7822)</name>
    <name type="common">Cyanothece sp. (strain PCC 7822)</name>
    <dbReference type="NCBI Taxonomy" id="497965"/>
    <lineage>
        <taxon>Bacteria</taxon>
        <taxon>Bacillati</taxon>
        <taxon>Cyanobacteriota</taxon>
        <taxon>Cyanophyceae</taxon>
        <taxon>Oscillatoriophycideae</taxon>
        <taxon>Chroococcales</taxon>
        <taxon>Aphanothecaceae</taxon>
        <taxon>Gloeothece</taxon>
        <taxon>Gloeothece verrucosa</taxon>
    </lineage>
</organism>
<dbReference type="RefSeq" id="WP_013321832.1">
    <property type="nucleotide sequence ID" value="NC_014501.1"/>
</dbReference>
<dbReference type="HOGENOM" id="CLU_2715627_0_0_3"/>
<accession>E0U8H9</accession>
<gene>
    <name evidence="1" type="ordered locus">Cyan7822_1738</name>
</gene>
<proteinExistence type="predicted"/>
<dbReference type="STRING" id="497965.Cyan7822_1738"/>
<name>E0U8H9_GLOV7</name>
<evidence type="ECO:0000313" key="2">
    <source>
        <dbReference type="Proteomes" id="UP000008206"/>
    </source>
</evidence>
<sequence>MINQLNGSKNYPENSIKEIHEIIDRAILESQNKFNALSEALQILSTLSQTVKTPSQQALLAEAMALIEKARL</sequence>
<dbReference type="EMBL" id="CP002198">
    <property type="protein sequence ID" value="ADN13725.1"/>
    <property type="molecule type" value="Genomic_DNA"/>
</dbReference>
<reference evidence="2" key="1">
    <citation type="journal article" date="2011" name="MBio">
        <title>Novel metabolic attributes of the genus Cyanothece, comprising a group of unicellular nitrogen-fixing Cyanobacteria.</title>
        <authorList>
            <person name="Bandyopadhyay A."/>
            <person name="Elvitigala T."/>
            <person name="Welsh E."/>
            <person name="Stockel J."/>
            <person name="Liberton M."/>
            <person name="Min H."/>
            <person name="Sherman L.A."/>
            <person name="Pakrasi H.B."/>
        </authorList>
    </citation>
    <scope>NUCLEOTIDE SEQUENCE [LARGE SCALE GENOMIC DNA]</scope>
    <source>
        <strain evidence="2">PCC 7822</strain>
    </source>
</reference>
<keyword evidence="2" id="KW-1185">Reference proteome</keyword>
<protein>
    <submittedName>
        <fullName evidence="1">Uncharacterized protein</fullName>
    </submittedName>
</protein>
<dbReference type="Proteomes" id="UP000008206">
    <property type="component" value="Chromosome"/>
</dbReference>